<organism evidence="6">
    <name type="scientific">Enterobius vermicularis</name>
    <name type="common">Human pinworm</name>
    <dbReference type="NCBI Taxonomy" id="51028"/>
    <lineage>
        <taxon>Eukaryota</taxon>
        <taxon>Metazoa</taxon>
        <taxon>Ecdysozoa</taxon>
        <taxon>Nematoda</taxon>
        <taxon>Chromadorea</taxon>
        <taxon>Rhabditida</taxon>
        <taxon>Spirurina</taxon>
        <taxon>Oxyuridomorpha</taxon>
        <taxon>Oxyuroidea</taxon>
        <taxon>Oxyuridae</taxon>
        <taxon>Enterobius</taxon>
    </lineage>
</organism>
<feature type="domain" description="VWFD" evidence="3">
    <location>
        <begin position="1"/>
        <end position="178"/>
    </location>
</feature>
<reference evidence="6" key="1">
    <citation type="submission" date="2017-02" db="UniProtKB">
        <authorList>
            <consortium name="WormBaseParasite"/>
        </authorList>
    </citation>
    <scope>IDENTIFICATION</scope>
</reference>
<accession>A0A0N4UT36</accession>
<dbReference type="PROSITE" id="PS51233">
    <property type="entry name" value="VWFD"/>
    <property type="match status" value="1"/>
</dbReference>
<dbReference type="WBParaSite" id="EVEC_0000035801-mRNA-1">
    <property type="protein sequence ID" value="EVEC_0000035801-mRNA-1"/>
    <property type="gene ID" value="EVEC_0000035801"/>
</dbReference>
<name>A0A0N4UT36_ENTVE</name>
<evidence type="ECO:0000313" key="6">
    <source>
        <dbReference type="WBParaSite" id="EVEC_0000035801-mRNA-1"/>
    </source>
</evidence>
<evidence type="ECO:0000259" key="3">
    <source>
        <dbReference type="PROSITE" id="PS51233"/>
    </source>
</evidence>
<protein>
    <submittedName>
        <fullName evidence="6">VWFD domain-containing protein</fullName>
    </submittedName>
</protein>
<keyword evidence="5" id="KW-1185">Reference proteome</keyword>
<reference evidence="4 5" key="2">
    <citation type="submission" date="2018-10" db="EMBL/GenBank/DDBJ databases">
        <authorList>
            <consortium name="Pathogen Informatics"/>
        </authorList>
    </citation>
    <scope>NUCLEOTIDE SEQUENCE [LARGE SCALE GENOMIC DNA]</scope>
</reference>
<evidence type="ECO:0000256" key="1">
    <source>
        <dbReference type="ARBA" id="ARBA00023157"/>
    </source>
</evidence>
<proteinExistence type="predicted"/>
<dbReference type="InterPro" id="IPR050780">
    <property type="entry name" value="Mucin_vWF_Thrombospondin_sf"/>
</dbReference>
<dbReference type="PANTHER" id="PTHR11339">
    <property type="entry name" value="EXTRACELLULAR MATRIX GLYCOPROTEIN RELATED"/>
    <property type="match status" value="1"/>
</dbReference>
<dbReference type="InterPro" id="IPR001846">
    <property type="entry name" value="VWF_type-D"/>
</dbReference>
<gene>
    <name evidence="4" type="ORF">EVEC_LOCUS251</name>
</gene>
<keyword evidence="2" id="KW-0325">Glycoprotein</keyword>
<keyword evidence="1" id="KW-1015">Disulfide bond</keyword>
<evidence type="ECO:0000256" key="2">
    <source>
        <dbReference type="ARBA" id="ARBA00023180"/>
    </source>
</evidence>
<dbReference type="Pfam" id="PF00094">
    <property type="entry name" value="VWD"/>
    <property type="match status" value="1"/>
</dbReference>
<dbReference type="AlphaFoldDB" id="A0A0N4UT36"/>
<dbReference type="OrthoDB" id="5858176at2759"/>
<dbReference type="STRING" id="51028.A0A0N4UT36"/>
<evidence type="ECO:0000313" key="5">
    <source>
        <dbReference type="Proteomes" id="UP000274131"/>
    </source>
</evidence>
<sequence length="186" mass="21288">MYNNHPKRSQKIDLQAQNLEEVSATNVKCFREIPEFVIVAQNAKDGRHLKTHCVTVFVLLRNGTFLDIHLLQNKTVCERKRELPVPYVRYEDWPEYRVFEDPLNKNVVLSLNTLGVKVSWDGISFVEIVLSKKHQSNVCGLCGNFNGNAEDDLLPKHGSTTTSVIKFAKSWRYGNQCYASLESNKC</sequence>
<dbReference type="EMBL" id="UXUI01000200">
    <property type="protein sequence ID" value="VDD85108.1"/>
    <property type="molecule type" value="Genomic_DNA"/>
</dbReference>
<dbReference type="Proteomes" id="UP000274131">
    <property type="component" value="Unassembled WGS sequence"/>
</dbReference>
<evidence type="ECO:0000313" key="4">
    <source>
        <dbReference type="EMBL" id="VDD85108.1"/>
    </source>
</evidence>